<comment type="similarity">
    <text evidence="2">Belongs to the binding-protein-dependent transport system permease family. FecCD subfamily.</text>
</comment>
<protein>
    <submittedName>
        <fullName evidence="10">Iron ABC transporter permease</fullName>
    </submittedName>
</protein>
<evidence type="ECO:0000313" key="11">
    <source>
        <dbReference type="Proteomes" id="UP000678016"/>
    </source>
</evidence>
<evidence type="ECO:0000256" key="5">
    <source>
        <dbReference type="ARBA" id="ARBA00022692"/>
    </source>
</evidence>
<evidence type="ECO:0000256" key="8">
    <source>
        <dbReference type="SAM" id="MobiDB-lite"/>
    </source>
</evidence>
<dbReference type="PANTHER" id="PTHR30472:SF25">
    <property type="entry name" value="ABC TRANSPORTER PERMEASE PROTEIN MJ0876-RELATED"/>
    <property type="match status" value="1"/>
</dbReference>
<keyword evidence="6 9" id="KW-1133">Transmembrane helix</keyword>
<feature type="transmembrane region" description="Helical" evidence="9">
    <location>
        <begin position="212"/>
        <end position="232"/>
    </location>
</feature>
<proteinExistence type="inferred from homology"/>
<gene>
    <name evidence="10" type="ORF">KGD83_23960</name>
</gene>
<evidence type="ECO:0000256" key="9">
    <source>
        <dbReference type="SAM" id="Phobius"/>
    </source>
</evidence>
<feature type="region of interest" description="Disordered" evidence="8">
    <location>
        <begin position="1"/>
        <end position="83"/>
    </location>
</feature>
<dbReference type="InterPro" id="IPR037294">
    <property type="entry name" value="ABC_BtuC-like"/>
</dbReference>
<dbReference type="EMBL" id="CP074132">
    <property type="protein sequence ID" value="QUX28267.1"/>
    <property type="molecule type" value="Genomic_DNA"/>
</dbReference>
<sequence length="432" mass="43425">MTAPGRPADGVPDGAQGIPEGSVRADDGTPSPEPHGTSASVPASPAAPFGTSFTPATPQDPSGAAAATTAPTASKATTAPVAPRDRRALRRLRAVLLFASLAGGLLAVAVVAAGAGAYPVPPGQVAASLLHALGLEAGTSPDRIGHTVLWDVRLPRVALAVMVGAALGAAGAMMQGVFGNPLAEPGVIGVSSGAAVGAIAVIFTGLTVLGHWTIIASSFVFGLATTLFVYVFARSRGRTEVVTLLLTGIAVNAIAGAAIGLMTNFSQDAEIQTITFWQLGSVSTATWAKVAAIAPCLLLGLSVIPFHARRLDLLALGEGPAGHLGVDVERTRLVLICAMALLTSAAVAFAGIVSFVGLVVPHIIRMVTGPGHRVLLPASALGGGLLLLAADLLARTVAAPAEIPLGVVTAALGGPFFFYLLYRTRARQGGWS</sequence>
<evidence type="ECO:0000256" key="1">
    <source>
        <dbReference type="ARBA" id="ARBA00004651"/>
    </source>
</evidence>
<evidence type="ECO:0000256" key="4">
    <source>
        <dbReference type="ARBA" id="ARBA00022475"/>
    </source>
</evidence>
<organism evidence="10 11">
    <name type="scientific">Nocardiopsis akebiae</name>
    <dbReference type="NCBI Taxonomy" id="2831968"/>
    <lineage>
        <taxon>Bacteria</taxon>
        <taxon>Bacillati</taxon>
        <taxon>Actinomycetota</taxon>
        <taxon>Actinomycetes</taxon>
        <taxon>Streptosporangiales</taxon>
        <taxon>Nocardiopsidaceae</taxon>
        <taxon>Nocardiopsis</taxon>
    </lineage>
</organism>
<keyword evidence="7 9" id="KW-0472">Membrane</keyword>
<dbReference type="Pfam" id="PF01032">
    <property type="entry name" value="FecCD"/>
    <property type="match status" value="1"/>
</dbReference>
<dbReference type="SUPFAM" id="SSF81345">
    <property type="entry name" value="ABC transporter involved in vitamin B12 uptake, BtuC"/>
    <property type="match status" value="1"/>
</dbReference>
<reference evidence="11" key="1">
    <citation type="submission" date="2021-05" db="EMBL/GenBank/DDBJ databases">
        <title>Direct Submission.</title>
        <authorList>
            <person name="Li K."/>
            <person name="Gao J."/>
        </authorList>
    </citation>
    <scope>NUCLEOTIDE SEQUENCE [LARGE SCALE GENOMIC DNA]</scope>
    <source>
        <strain evidence="11">HDS12</strain>
    </source>
</reference>
<feature type="transmembrane region" description="Helical" evidence="9">
    <location>
        <begin position="186"/>
        <end position="206"/>
    </location>
</feature>
<evidence type="ECO:0000256" key="7">
    <source>
        <dbReference type="ARBA" id="ARBA00023136"/>
    </source>
</evidence>
<evidence type="ECO:0000256" key="3">
    <source>
        <dbReference type="ARBA" id="ARBA00022448"/>
    </source>
</evidence>
<feature type="compositionally biased region" description="Low complexity" evidence="8">
    <location>
        <begin position="38"/>
        <end position="48"/>
    </location>
</feature>
<feature type="transmembrane region" description="Helical" evidence="9">
    <location>
        <begin position="157"/>
        <end position="174"/>
    </location>
</feature>
<dbReference type="Gene3D" id="1.10.3470.10">
    <property type="entry name" value="ABC transporter involved in vitamin B12 uptake, BtuC"/>
    <property type="match status" value="1"/>
</dbReference>
<evidence type="ECO:0000256" key="6">
    <source>
        <dbReference type="ARBA" id="ARBA00022989"/>
    </source>
</evidence>
<dbReference type="PANTHER" id="PTHR30472">
    <property type="entry name" value="FERRIC ENTEROBACTIN TRANSPORT SYSTEM PERMEASE PROTEIN"/>
    <property type="match status" value="1"/>
</dbReference>
<feature type="transmembrane region" description="Helical" evidence="9">
    <location>
        <begin position="244"/>
        <end position="265"/>
    </location>
</feature>
<feature type="compositionally biased region" description="Polar residues" evidence="8">
    <location>
        <begin position="51"/>
        <end position="60"/>
    </location>
</feature>
<evidence type="ECO:0000256" key="2">
    <source>
        <dbReference type="ARBA" id="ARBA00007935"/>
    </source>
</evidence>
<feature type="transmembrane region" description="Helical" evidence="9">
    <location>
        <begin position="403"/>
        <end position="422"/>
    </location>
</feature>
<dbReference type="RefSeq" id="WP_212641275.1">
    <property type="nucleotide sequence ID" value="NZ_CP074132.1"/>
</dbReference>
<keyword evidence="5 9" id="KW-0812">Transmembrane</keyword>
<dbReference type="InterPro" id="IPR000522">
    <property type="entry name" value="ABC_transptr_permease_BtuC"/>
</dbReference>
<feature type="transmembrane region" description="Helical" evidence="9">
    <location>
        <begin position="94"/>
        <end position="118"/>
    </location>
</feature>
<dbReference type="CDD" id="cd06550">
    <property type="entry name" value="TM_ABC_iron-siderophores_like"/>
    <property type="match status" value="1"/>
</dbReference>
<dbReference type="Proteomes" id="UP000678016">
    <property type="component" value="Chromosome"/>
</dbReference>
<evidence type="ECO:0000313" key="10">
    <source>
        <dbReference type="EMBL" id="QUX28267.1"/>
    </source>
</evidence>
<name>A0ABX8C493_9ACTN</name>
<keyword evidence="3" id="KW-0813">Transport</keyword>
<feature type="transmembrane region" description="Helical" evidence="9">
    <location>
        <begin position="333"/>
        <end position="364"/>
    </location>
</feature>
<accession>A0ABX8C493</accession>
<feature type="transmembrane region" description="Helical" evidence="9">
    <location>
        <begin position="376"/>
        <end position="394"/>
    </location>
</feature>
<comment type="subcellular location">
    <subcellularLocation>
        <location evidence="1">Cell membrane</location>
        <topology evidence="1">Multi-pass membrane protein</topology>
    </subcellularLocation>
</comment>
<keyword evidence="11" id="KW-1185">Reference proteome</keyword>
<feature type="compositionally biased region" description="Low complexity" evidence="8">
    <location>
        <begin position="64"/>
        <end position="82"/>
    </location>
</feature>
<keyword evidence="4" id="KW-1003">Cell membrane</keyword>